<reference evidence="1" key="1">
    <citation type="journal article" date="2022" name="Int. J. Mol. Sci.">
        <title>Draft Genome of Tanacetum Coccineum: Genomic Comparison of Closely Related Tanacetum-Family Plants.</title>
        <authorList>
            <person name="Yamashiro T."/>
            <person name="Shiraishi A."/>
            <person name="Nakayama K."/>
            <person name="Satake H."/>
        </authorList>
    </citation>
    <scope>NUCLEOTIDE SEQUENCE</scope>
</reference>
<gene>
    <name evidence="1" type="ORF">Tco_0843584</name>
</gene>
<reference evidence="1" key="2">
    <citation type="submission" date="2022-01" db="EMBL/GenBank/DDBJ databases">
        <authorList>
            <person name="Yamashiro T."/>
            <person name="Shiraishi A."/>
            <person name="Satake H."/>
            <person name="Nakayama K."/>
        </authorList>
    </citation>
    <scope>NUCLEOTIDE SEQUENCE</scope>
</reference>
<evidence type="ECO:0000313" key="2">
    <source>
        <dbReference type="Proteomes" id="UP001151760"/>
    </source>
</evidence>
<sequence length="137" mass="15613">MYTASLKRSENYKAQPYQYASPSKQILKAKAKPFPPCTYYGFNDHRPDDCRNYPECGIYEIYDDFTSGHNHVIHIRGGVLAESSQSSKSSIGVKCNTCVSTVYSTSDHNEFDHFKRGEKIQAAKVGEPTKKWVHKRN</sequence>
<comment type="caution">
    <text evidence="1">The sequence shown here is derived from an EMBL/GenBank/DDBJ whole genome shotgun (WGS) entry which is preliminary data.</text>
</comment>
<proteinExistence type="predicted"/>
<evidence type="ECO:0000313" key="1">
    <source>
        <dbReference type="EMBL" id="GJT09122.1"/>
    </source>
</evidence>
<dbReference type="Proteomes" id="UP001151760">
    <property type="component" value="Unassembled WGS sequence"/>
</dbReference>
<accession>A0ABQ5B4P5</accession>
<dbReference type="EMBL" id="BQNB010012884">
    <property type="protein sequence ID" value="GJT09122.1"/>
    <property type="molecule type" value="Genomic_DNA"/>
</dbReference>
<name>A0ABQ5B4P5_9ASTR</name>
<protein>
    <submittedName>
        <fullName evidence="1">Uncharacterized protein</fullName>
    </submittedName>
</protein>
<keyword evidence="2" id="KW-1185">Reference proteome</keyword>
<organism evidence="1 2">
    <name type="scientific">Tanacetum coccineum</name>
    <dbReference type="NCBI Taxonomy" id="301880"/>
    <lineage>
        <taxon>Eukaryota</taxon>
        <taxon>Viridiplantae</taxon>
        <taxon>Streptophyta</taxon>
        <taxon>Embryophyta</taxon>
        <taxon>Tracheophyta</taxon>
        <taxon>Spermatophyta</taxon>
        <taxon>Magnoliopsida</taxon>
        <taxon>eudicotyledons</taxon>
        <taxon>Gunneridae</taxon>
        <taxon>Pentapetalae</taxon>
        <taxon>asterids</taxon>
        <taxon>campanulids</taxon>
        <taxon>Asterales</taxon>
        <taxon>Asteraceae</taxon>
        <taxon>Asteroideae</taxon>
        <taxon>Anthemideae</taxon>
        <taxon>Anthemidinae</taxon>
        <taxon>Tanacetum</taxon>
    </lineage>
</organism>